<evidence type="ECO:0000256" key="1">
    <source>
        <dbReference type="SAM" id="Coils"/>
    </source>
</evidence>
<proteinExistence type="predicted"/>
<evidence type="ECO:0000313" key="2">
    <source>
        <dbReference type="EMBL" id="MET3557906.1"/>
    </source>
</evidence>
<dbReference type="RefSeq" id="WP_354364848.1">
    <property type="nucleotide sequence ID" value="NZ_JBEPLO010000009.1"/>
</dbReference>
<comment type="caution">
    <text evidence="2">The sequence shown here is derived from an EMBL/GenBank/DDBJ whole genome shotgun (WGS) entry which is preliminary data.</text>
</comment>
<accession>A0ABV2FH62</accession>
<evidence type="ECO:0000313" key="3">
    <source>
        <dbReference type="Proteomes" id="UP001549122"/>
    </source>
</evidence>
<dbReference type="Proteomes" id="UP001549122">
    <property type="component" value="Unassembled WGS sequence"/>
</dbReference>
<gene>
    <name evidence="2" type="ORF">ABID29_001018</name>
</gene>
<keyword evidence="1" id="KW-0175">Coiled coil</keyword>
<name>A0ABV2FH62_9STRE</name>
<sequence length="128" mass="15178">MTHARTREDNLREEQELTTSLDEVERQRKRLQVFENEVLAFRSGSLYHLNQIADYSLSQSDQLLLEDIIADTQSLSQRLQVKIDNRLEVLRKKAYHLEEQIDGLRQERLVMSQVETETKVERKENKHG</sequence>
<reference evidence="2 3" key="1">
    <citation type="submission" date="2024-06" db="EMBL/GenBank/DDBJ databases">
        <title>Genomic Encyclopedia of Type Strains, Phase IV (KMG-IV): sequencing the most valuable type-strain genomes for metagenomic binning, comparative biology and taxonomic classification.</title>
        <authorList>
            <person name="Goeker M."/>
        </authorList>
    </citation>
    <scope>NUCLEOTIDE SEQUENCE [LARGE SCALE GENOMIC DNA]</scope>
    <source>
        <strain evidence="2 3">DSM 28303</strain>
    </source>
</reference>
<protein>
    <submittedName>
        <fullName evidence="2">Uncharacterized protein YecA (UPF0149 family)</fullName>
    </submittedName>
</protein>
<dbReference type="EMBL" id="JBEPLO010000009">
    <property type="protein sequence ID" value="MET3557906.1"/>
    <property type="molecule type" value="Genomic_DNA"/>
</dbReference>
<organism evidence="2 3">
    <name type="scientific">Streptococcus rupicaprae</name>
    <dbReference type="NCBI Taxonomy" id="759619"/>
    <lineage>
        <taxon>Bacteria</taxon>
        <taxon>Bacillati</taxon>
        <taxon>Bacillota</taxon>
        <taxon>Bacilli</taxon>
        <taxon>Lactobacillales</taxon>
        <taxon>Streptococcaceae</taxon>
        <taxon>Streptococcus</taxon>
    </lineage>
</organism>
<feature type="coiled-coil region" evidence="1">
    <location>
        <begin position="7"/>
        <end position="37"/>
    </location>
</feature>
<keyword evidence="3" id="KW-1185">Reference proteome</keyword>